<comment type="caution">
    <text evidence="1">The sequence shown here is derived from an EMBL/GenBank/DDBJ whole genome shotgun (WGS) entry which is preliminary data.</text>
</comment>
<proteinExistence type="predicted"/>
<protein>
    <submittedName>
        <fullName evidence="1">Uncharacterized protein</fullName>
    </submittedName>
</protein>
<sequence>MRDNVAALRQLLLNVPRDALPMTYQQVASALALTPPRTIAQVTQALEQSMREDAVHKAPFIAALVVSRRGEGIPAAGFFELAVALDRFPRDPALHAAAYRAEFEGALSQRDDYQCQLSPR</sequence>
<evidence type="ECO:0000313" key="1">
    <source>
        <dbReference type="EMBL" id="MCH4811115.1"/>
    </source>
</evidence>
<dbReference type="RefSeq" id="WP_240717483.1">
    <property type="nucleotide sequence ID" value="NZ_JAKVTW010000003.1"/>
</dbReference>
<gene>
    <name evidence="1" type="ORF">MLE19_07205</name>
</gene>
<dbReference type="Proteomes" id="UP001320609">
    <property type="component" value="Unassembled WGS sequence"/>
</dbReference>
<keyword evidence="2" id="KW-1185">Reference proteome</keyword>
<dbReference type="EMBL" id="JAKVTW010000003">
    <property type="protein sequence ID" value="MCH4811115.1"/>
    <property type="molecule type" value="Genomic_DNA"/>
</dbReference>
<evidence type="ECO:0000313" key="2">
    <source>
        <dbReference type="Proteomes" id="UP001320609"/>
    </source>
</evidence>
<accession>A0ABS9S4T4</accession>
<reference evidence="1 2" key="1">
    <citation type="submission" date="2022-03" db="EMBL/GenBank/DDBJ databases">
        <title>Genomic signatures underlying metal tolerance in selected Arctic bacterial isolates.</title>
        <authorList>
            <person name="Thomas F.A."/>
            <person name="Venkatachalam S."/>
            <person name="Krishnan K.P."/>
        </authorList>
    </citation>
    <scope>NUCLEOTIDE SEQUENCE [LARGE SCALE GENOMIC DNA]</scope>
    <source>
        <strain evidence="1 2">HM116</strain>
    </source>
</reference>
<organism evidence="1 2">
    <name type="scientific">Vreelandella neptunia</name>
    <dbReference type="NCBI Taxonomy" id="115551"/>
    <lineage>
        <taxon>Bacteria</taxon>
        <taxon>Pseudomonadati</taxon>
        <taxon>Pseudomonadota</taxon>
        <taxon>Gammaproteobacteria</taxon>
        <taxon>Oceanospirillales</taxon>
        <taxon>Halomonadaceae</taxon>
        <taxon>Vreelandella</taxon>
    </lineage>
</organism>
<name>A0ABS9S4T4_9GAMM</name>